<sequence>MAPWFCSLMSTPVAASTSISKFISDQPYLSLLETRCATMQDLQKIQAQLIKTGLAKDPIAASRVLAFCATSPAGNINYAHLLFTQIESPNLFVWNTIIRGFSQSSTPQIAISLFVQMLVTSPIQPTTLTYPSLFKVFAQLGLARNGAQLHGRVIKLGLQADPYIRNTLLRLSKPLPPSYPPSLTQEDMPKLSFGYASVRILSGQFGLILQMDGC</sequence>
<dbReference type="Gene3D" id="1.25.40.10">
    <property type="entry name" value="Tetratricopeptide repeat domain"/>
    <property type="match status" value="1"/>
</dbReference>
<keyword evidence="2" id="KW-1185">Reference proteome</keyword>
<organism evidence="1 2">
    <name type="scientific">Escallonia herrerae</name>
    <dbReference type="NCBI Taxonomy" id="1293975"/>
    <lineage>
        <taxon>Eukaryota</taxon>
        <taxon>Viridiplantae</taxon>
        <taxon>Streptophyta</taxon>
        <taxon>Embryophyta</taxon>
        <taxon>Tracheophyta</taxon>
        <taxon>Spermatophyta</taxon>
        <taxon>Magnoliopsida</taxon>
        <taxon>eudicotyledons</taxon>
        <taxon>Gunneridae</taxon>
        <taxon>Pentapetalae</taxon>
        <taxon>asterids</taxon>
        <taxon>campanulids</taxon>
        <taxon>Escalloniales</taxon>
        <taxon>Escalloniaceae</taxon>
        <taxon>Escallonia</taxon>
    </lineage>
</organism>
<dbReference type="Proteomes" id="UP001188597">
    <property type="component" value="Unassembled WGS sequence"/>
</dbReference>
<dbReference type="GO" id="GO:0009451">
    <property type="term" value="P:RNA modification"/>
    <property type="evidence" value="ECO:0007669"/>
    <property type="project" value="InterPro"/>
</dbReference>
<dbReference type="AlphaFoldDB" id="A0AA89B749"/>
<dbReference type="PANTHER" id="PTHR47926">
    <property type="entry name" value="PENTATRICOPEPTIDE REPEAT-CONTAINING PROTEIN"/>
    <property type="match status" value="1"/>
</dbReference>
<dbReference type="InterPro" id="IPR046960">
    <property type="entry name" value="PPR_At4g14850-like_plant"/>
</dbReference>
<dbReference type="GO" id="GO:0003723">
    <property type="term" value="F:RNA binding"/>
    <property type="evidence" value="ECO:0007669"/>
    <property type="project" value="InterPro"/>
</dbReference>
<evidence type="ECO:0000313" key="1">
    <source>
        <dbReference type="EMBL" id="KAK3023356.1"/>
    </source>
</evidence>
<dbReference type="EMBL" id="JAVXUP010000660">
    <property type="protein sequence ID" value="KAK3023356.1"/>
    <property type="molecule type" value="Genomic_DNA"/>
</dbReference>
<gene>
    <name evidence="1" type="ORF">RJ639_043437</name>
</gene>
<evidence type="ECO:0000313" key="2">
    <source>
        <dbReference type="Proteomes" id="UP001188597"/>
    </source>
</evidence>
<proteinExistence type="predicted"/>
<dbReference type="InterPro" id="IPR011990">
    <property type="entry name" value="TPR-like_helical_dom_sf"/>
</dbReference>
<name>A0AA89B749_9ASTE</name>
<protein>
    <recommendedName>
        <fullName evidence="3">Pentatricopeptide repeat-containing protein</fullName>
    </recommendedName>
</protein>
<comment type="caution">
    <text evidence="1">The sequence shown here is derived from an EMBL/GenBank/DDBJ whole genome shotgun (WGS) entry which is preliminary data.</text>
</comment>
<reference evidence="1" key="1">
    <citation type="submission" date="2022-12" db="EMBL/GenBank/DDBJ databases">
        <title>Draft genome assemblies for two species of Escallonia (Escalloniales).</title>
        <authorList>
            <person name="Chanderbali A."/>
            <person name="Dervinis C."/>
            <person name="Anghel I."/>
            <person name="Soltis D."/>
            <person name="Soltis P."/>
            <person name="Zapata F."/>
        </authorList>
    </citation>
    <scope>NUCLEOTIDE SEQUENCE</scope>
    <source>
        <strain evidence="1">UCBG64.0493</strain>
        <tissue evidence="1">Leaf</tissue>
    </source>
</reference>
<accession>A0AA89B749</accession>
<evidence type="ECO:0008006" key="3">
    <source>
        <dbReference type="Google" id="ProtNLM"/>
    </source>
</evidence>
<dbReference type="FunFam" id="1.25.40.10:FF:000470">
    <property type="entry name" value="Pentatricopeptide repeat-containing protein At5g66520"/>
    <property type="match status" value="1"/>
</dbReference>